<comment type="caution">
    <text evidence="1">The sequence shown here is derived from an EMBL/GenBank/DDBJ whole genome shotgun (WGS) entry which is preliminary data.</text>
</comment>
<dbReference type="EMBL" id="CAJHNJ030000005">
    <property type="protein sequence ID" value="CAG9097819.1"/>
    <property type="molecule type" value="Genomic_DNA"/>
</dbReference>
<dbReference type="Proteomes" id="UP000653454">
    <property type="component" value="Unassembled WGS sequence"/>
</dbReference>
<evidence type="ECO:0000313" key="2">
    <source>
        <dbReference type="Proteomes" id="UP000653454"/>
    </source>
</evidence>
<accession>A0A8S4DG10</accession>
<protein>
    <submittedName>
        <fullName evidence="1">(diamondback moth) hypothetical protein</fullName>
    </submittedName>
</protein>
<sequence length="87" mass="10060">MKGASQQLNAHIDKLQALASEKRLGEDPFAPIRVKREHKRRMATLVERSRLIRQVQANHSTIVLLQTELELLRLKTYPTLATFRTLN</sequence>
<proteinExistence type="predicted"/>
<reference evidence="1" key="1">
    <citation type="submission" date="2020-11" db="EMBL/GenBank/DDBJ databases">
        <authorList>
            <person name="Whiteford S."/>
        </authorList>
    </citation>
    <scope>NUCLEOTIDE SEQUENCE</scope>
</reference>
<evidence type="ECO:0000313" key="1">
    <source>
        <dbReference type="EMBL" id="CAG9097819.1"/>
    </source>
</evidence>
<dbReference type="AlphaFoldDB" id="A0A8S4DG10"/>
<organism evidence="1 2">
    <name type="scientific">Plutella xylostella</name>
    <name type="common">Diamondback moth</name>
    <name type="synonym">Plutella maculipennis</name>
    <dbReference type="NCBI Taxonomy" id="51655"/>
    <lineage>
        <taxon>Eukaryota</taxon>
        <taxon>Metazoa</taxon>
        <taxon>Ecdysozoa</taxon>
        <taxon>Arthropoda</taxon>
        <taxon>Hexapoda</taxon>
        <taxon>Insecta</taxon>
        <taxon>Pterygota</taxon>
        <taxon>Neoptera</taxon>
        <taxon>Endopterygota</taxon>
        <taxon>Lepidoptera</taxon>
        <taxon>Glossata</taxon>
        <taxon>Ditrysia</taxon>
        <taxon>Yponomeutoidea</taxon>
        <taxon>Plutellidae</taxon>
        <taxon>Plutella</taxon>
    </lineage>
</organism>
<keyword evidence="2" id="KW-1185">Reference proteome</keyword>
<name>A0A8S4DG10_PLUXY</name>
<gene>
    <name evidence="1" type="ORF">PLXY2_LOCUS2112</name>
</gene>